<dbReference type="SUPFAM" id="SSF46894">
    <property type="entry name" value="C-terminal effector domain of the bipartite response regulators"/>
    <property type="match status" value="1"/>
</dbReference>
<dbReference type="Pfam" id="PF25872">
    <property type="entry name" value="HTH_77"/>
    <property type="match status" value="1"/>
</dbReference>
<keyword evidence="3 4" id="KW-0238">DNA-binding</keyword>
<dbReference type="Gene3D" id="3.40.630.30">
    <property type="match status" value="1"/>
</dbReference>
<sequence>MHWGVLGPLGVWTDGGAEVRVPELKVRALLAHLLAHRGQPVSADRLVEDLWGAQPPNNPAAALQNKVWQLRKVLEAAEPGGRDLVARRPAGYELLAAQDSLDAGRFQELLGRARAAADPASRSGLLTDALALWRGPAFADFADEDFVRAAAARLDEQRLTAIEEQAEARVELGQHALVADDLSDLVSLHPLRERARAAHVRALYGAGRRQEALRGLAELRARLAEDLGIDPGPEITELQQAILAQDPALLAKPTSMTAPPPAPTGHEPAAMPAQLTELIGRDEAVAGLRALLGAHRLVTLTGPGGVGKTRLALATAARLAPDFPGGVHLAELAGLDTAETIDVQSAEPTGGTAGGTGHGAAAGTAGVADVLRAVFGLRDDTAPPGGAPQPLAGRIAHTLAGRPALLVLDNCEHVAAPAARVAGQLLRTAPSLRVLATSQVPLGLTGEALEEVPPLPHPGSAEGLSAADVRKFGAVELFVARAQAAAPRFVLDDTTLDAVVSVCRRLDGIPLALEMAATRVRALGVHELAARLDDRFSLLAVGSRGAPARQRTLRAVIDWSWGLLGAGERAVLRRLAVHADGCTLAAAEELCAGQGVNRTEVLDLLARLLDGSLLQMHEGPEGGPRYRLLESVGAYAAERLTESGEAADLRRAHRAYYRALAEDAEPHLRGPAQREWLRRLDTEQANLRSALDGAVAAGDTDCALRLVNSLARYWQLRGRYAEARRALTAALDTVSARGVRTEPTLSARATALLGGFRLLLGGTSDPAAEYRAALRPYDEVDDPHGRATAEWFLASQQYGVGDPRPSQELLASALDVFRRLGDRWGTAAALAGQAFHAQLRGDSGTVRRNGGRSLELFRELGDQWGQLQAMVPLQMDAQVAGDYARAERLHREGLRMAEDLELWPAVCFQLSGLGRIALLGGDLPRAREFHDRARRLAVARSDRFGEQYAETGLGIGARREGRLDAAEAHLRHVLEVHRQMGYEPEAPALILAELGFVAELRGDASAALRLQLDGLAAAHAAGSPRSLALGFEGLAGARALTGEPARAARLLGAADTLRRSVGAPLPEGERDDVDRVEAAARQALGDTRFDTAYEQGTALAPDALLKHPSIADHDGLRAAYDAQLRGVTPPGGSTRIETDGPLTRVVGWHRGFVTGPRDLGVDGDELDALIARQRDFYAARGEAVEWKTRGHDLPAGLTERLAAAGFVPEDSETVLIGRSADLAADPVLPEGVTLRQVTALADLRRIAAMESTVWGEDWGWLADDLAGRIESAPQDIVVLVAEAGDDVVCAAWLVFQEGADFGGLWGGSTLEEWRGRGIYRAMVAQRARIAAARGVRHLYVDASADSAPILTRLGLHAVTTTTPYVWTP</sequence>
<dbReference type="GO" id="GO:0016747">
    <property type="term" value="F:acyltransferase activity, transferring groups other than amino-acyl groups"/>
    <property type="evidence" value="ECO:0007669"/>
    <property type="project" value="InterPro"/>
</dbReference>
<dbReference type="InterPro" id="IPR005158">
    <property type="entry name" value="BTAD"/>
</dbReference>
<dbReference type="Pfam" id="PF03704">
    <property type="entry name" value="BTAD"/>
    <property type="match status" value="1"/>
</dbReference>
<proteinExistence type="inferred from homology"/>
<dbReference type="Proteomes" id="UP000516428">
    <property type="component" value="Chromosome"/>
</dbReference>
<dbReference type="Gene3D" id="1.25.40.10">
    <property type="entry name" value="Tetratricopeptide repeat domain"/>
    <property type="match status" value="3"/>
</dbReference>
<dbReference type="GO" id="GO:0003677">
    <property type="term" value="F:DNA binding"/>
    <property type="evidence" value="ECO:0007669"/>
    <property type="project" value="UniProtKB-UniRule"/>
</dbReference>
<dbReference type="PROSITE" id="PS51186">
    <property type="entry name" value="GNAT"/>
    <property type="match status" value="1"/>
</dbReference>
<dbReference type="SUPFAM" id="SSF55729">
    <property type="entry name" value="Acyl-CoA N-acyltransferases (Nat)"/>
    <property type="match status" value="1"/>
</dbReference>
<dbReference type="EMBL" id="CP061281">
    <property type="protein sequence ID" value="QNS02377.1"/>
    <property type="molecule type" value="Genomic_DNA"/>
</dbReference>
<evidence type="ECO:0000313" key="7">
    <source>
        <dbReference type="EMBL" id="QNS02377.1"/>
    </source>
</evidence>
<dbReference type="InterPro" id="IPR016181">
    <property type="entry name" value="Acyl_CoA_acyltransferase"/>
</dbReference>
<evidence type="ECO:0000259" key="6">
    <source>
        <dbReference type="PROSITE" id="PS51755"/>
    </source>
</evidence>
<feature type="DNA-binding region" description="OmpR/PhoB-type" evidence="4">
    <location>
        <begin position="1"/>
        <end position="96"/>
    </location>
</feature>
<evidence type="ECO:0000259" key="5">
    <source>
        <dbReference type="PROSITE" id="PS51186"/>
    </source>
</evidence>
<dbReference type="PANTHER" id="PTHR47691">
    <property type="entry name" value="REGULATOR-RELATED"/>
    <property type="match status" value="1"/>
</dbReference>
<dbReference type="InterPro" id="IPR000182">
    <property type="entry name" value="GNAT_dom"/>
</dbReference>
<dbReference type="CDD" id="cd15831">
    <property type="entry name" value="BTAD"/>
    <property type="match status" value="1"/>
</dbReference>
<dbReference type="GO" id="GO:0000160">
    <property type="term" value="P:phosphorelay signal transduction system"/>
    <property type="evidence" value="ECO:0007669"/>
    <property type="project" value="UniProtKB-KW"/>
</dbReference>
<feature type="domain" description="OmpR/PhoB-type" evidence="6">
    <location>
        <begin position="1"/>
        <end position="96"/>
    </location>
</feature>
<dbReference type="KEGG" id="sxn:IAG42_01290"/>
<dbReference type="PANTHER" id="PTHR47691:SF3">
    <property type="entry name" value="HTH-TYPE TRANSCRIPTIONAL REGULATOR RV0890C-RELATED"/>
    <property type="match status" value="1"/>
</dbReference>
<dbReference type="SMART" id="SM00862">
    <property type="entry name" value="Trans_reg_C"/>
    <property type="match status" value="1"/>
</dbReference>
<dbReference type="InterPro" id="IPR011990">
    <property type="entry name" value="TPR-like_helical_dom_sf"/>
</dbReference>
<reference evidence="7 8" key="1">
    <citation type="submission" date="2020-09" db="EMBL/GenBank/DDBJ databases">
        <title>A novel species.</title>
        <authorList>
            <person name="Gao J."/>
        </authorList>
    </citation>
    <scope>NUCLEOTIDE SEQUENCE [LARGE SCALE GENOMIC DNA]</scope>
    <source>
        <strain evidence="7 8">CRXT-Y-14</strain>
    </source>
</reference>
<evidence type="ECO:0000256" key="1">
    <source>
        <dbReference type="ARBA" id="ARBA00005820"/>
    </source>
</evidence>
<dbReference type="InterPro" id="IPR016032">
    <property type="entry name" value="Sig_transdc_resp-reg_C-effctor"/>
</dbReference>
<dbReference type="Gene3D" id="1.10.10.10">
    <property type="entry name" value="Winged helix-like DNA-binding domain superfamily/Winged helix DNA-binding domain"/>
    <property type="match status" value="1"/>
</dbReference>
<dbReference type="SMART" id="SM01043">
    <property type="entry name" value="BTAD"/>
    <property type="match status" value="1"/>
</dbReference>
<dbReference type="InterPro" id="IPR001867">
    <property type="entry name" value="OmpR/PhoB-type_DNA-bd"/>
</dbReference>
<dbReference type="InterPro" id="IPR027417">
    <property type="entry name" value="P-loop_NTPase"/>
</dbReference>
<evidence type="ECO:0000256" key="4">
    <source>
        <dbReference type="PROSITE-ProRule" id="PRU01091"/>
    </source>
</evidence>
<dbReference type="InterPro" id="IPR036388">
    <property type="entry name" value="WH-like_DNA-bd_sf"/>
</dbReference>
<dbReference type="InterPro" id="IPR058852">
    <property type="entry name" value="HTH_77"/>
</dbReference>
<dbReference type="SUPFAM" id="SSF52540">
    <property type="entry name" value="P-loop containing nucleoside triphosphate hydrolases"/>
    <property type="match status" value="1"/>
</dbReference>
<keyword evidence="8" id="KW-1185">Reference proteome</keyword>
<evidence type="ECO:0000256" key="3">
    <source>
        <dbReference type="ARBA" id="ARBA00023125"/>
    </source>
</evidence>
<feature type="domain" description="N-acetyltransferase" evidence="5">
    <location>
        <begin position="1232"/>
        <end position="1368"/>
    </location>
</feature>
<evidence type="ECO:0000256" key="2">
    <source>
        <dbReference type="ARBA" id="ARBA00023012"/>
    </source>
</evidence>
<comment type="similarity">
    <text evidence="1">Belongs to the AfsR/DnrI/RedD regulatory family.</text>
</comment>
<protein>
    <submittedName>
        <fullName evidence="7">Winged helix-turn-helix domain-containing protein</fullName>
    </submittedName>
</protein>
<dbReference type="GO" id="GO:0006355">
    <property type="term" value="P:regulation of DNA-templated transcription"/>
    <property type="evidence" value="ECO:0007669"/>
    <property type="project" value="InterPro"/>
</dbReference>
<accession>A0A7H1B0X2</accession>
<dbReference type="PROSITE" id="PS51755">
    <property type="entry name" value="OMPR_PHOB"/>
    <property type="match status" value="1"/>
</dbReference>
<dbReference type="SUPFAM" id="SSF48452">
    <property type="entry name" value="TPR-like"/>
    <property type="match status" value="3"/>
</dbReference>
<dbReference type="Gene3D" id="3.40.50.300">
    <property type="entry name" value="P-loop containing nucleotide triphosphate hydrolases"/>
    <property type="match status" value="1"/>
</dbReference>
<gene>
    <name evidence="7" type="ORF">IAG42_01290</name>
</gene>
<name>A0A7H1B0X2_9ACTN</name>
<keyword evidence="2" id="KW-0902">Two-component regulatory system</keyword>
<dbReference type="Pfam" id="PF00486">
    <property type="entry name" value="Trans_reg_C"/>
    <property type="match status" value="1"/>
</dbReference>
<evidence type="ECO:0000313" key="8">
    <source>
        <dbReference type="Proteomes" id="UP000516428"/>
    </source>
</evidence>
<organism evidence="7 8">
    <name type="scientific">Streptomyces xanthii</name>
    <dbReference type="NCBI Taxonomy" id="2768069"/>
    <lineage>
        <taxon>Bacteria</taxon>
        <taxon>Bacillati</taxon>
        <taxon>Actinomycetota</taxon>
        <taxon>Actinomycetes</taxon>
        <taxon>Kitasatosporales</taxon>
        <taxon>Streptomycetaceae</taxon>
        <taxon>Streptomyces</taxon>
    </lineage>
</organism>